<evidence type="ECO:0000259" key="5">
    <source>
        <dbReference type="PROSITE" id="PS50110"/>
    </source>
</evidence>
<dbReference type="PROSITE" id="PS50110">
    <property type="entry name" value="RESPONSE_REGULATORY"/>
    <property type="match status" value="1"/>
</dbReference>
<dbReference type="CDD" id="cd06170">
    <property type="entry name" value="LuxR_C_like"/>
    <property type="match status" value="1"/>
</dbReference>
<sequence length="214" mass="22377">MTGRHVLIADDHPLTLVGLALAARAALPGIAVDSAASIGEAERVIAQRNTGYKLVLLDFVLPDARGFSGFLQLQHVLGNTPIVMVSAHRDRVIIEAAKALGAAGFLSKSLPLDEMSAALRRIAEGETIFPPSDTSSADAQSARDLISTLSGAQLKVMLALADGRMNKQIAGDLDITEATVKAHLTAIFRKLGVNNRAQALLAMQPLLGDAAAPS</sequence>
<dbReference type="SUPFAM" id="SSF46894">
    <property type="entry name" value="C-terminal effector domain of the bipartite response regulators"/>
    <property type="match status" value="1"/>
</dbReference>
<dbReference type="SUPFAM" id="SSF52172">
    <property type="entry name" value="CheY-like"/>
    <property type="match status" value="1"/>
</dbReference>
<dbReference type="Proteomes" id="UP001176468">
    <property type="component" value="Unassembled WGS sequence"/>
</dbReference>
<evidence type="ECO:0000313" key="6">
    <source>
        <dbReference type="EMBL" id="MDO7841311.1"/>
    </source>
</evidence>
<dbReference type="SMART" id="SM00421">
    <property type="entry name" value="HTH_LUXR"/>
    <property type="match status" value="1"/>
</dbReference>
<name>A0ABT8ZX04_9SPHN</name>
<organism evidence="6 7">
    <name type="scientific">Sphingomonas immobilis</name>
    <dbReference type="NCBI Taxonomy" id="3063997"/>
    <lineage>
        <taxon>Bacteria</taxon>
        <taxon>Pseudomonadati</taxon>
        <taxon>Pseudomonadota</taxon>
        <taxon>Alphaproteobacteria</taxon>
        <taxon>Sphingomonadales</taxon>
        <taxon>Sphingomonadaceae</taxon>
        <taxon>Sphingomonas</taxon>
    </lineage>
</organism>
<dbReference type="PROSITE" id="PS50043">
    <property type="entry name" value="HTH_LUXR_2"/>
    <property type="match status" value="1"/>
</dbReference>
<feature type="modified residue" description="4-aspartylphosphate" evidence="3">
    <location>
        <position position="58"/>
    </location>
</feature>
<evidence type="ECO:0000256" key="2">
    <source>
        <dbReference type="ARBA" id="ARBA00023125"/>
    </source>
</evidence>
<dbReference type="InterPro" id="IPR058245">
    <property type="entry name" value="NreC/VraR/RcsB-like_REC"/>
</dbReference>
<dbReference type="PANTHER" id="PTHR45566">
    <property type="entry name" value="HTH-TYPE TRANSCRIPTIONAL REGULATOR YHJB-RELATED"/>
    <property type="match status" value="1"/>
</dbReference>
<proteinExistence type="predicted"/>
<feature type="domain" description="Response regulatory" evidence="5">
    <location>
        <begin position="5"/>
        <end position="123"/>
    </location>
</feature>
<evidence type="ECO:0000313" key="7">
    <source>
        <dbReference type="Proteomes" id="UP001176468"/>
    </source>
</evidence>
<dbReference type="Pfam" id="PF00072">
    <property type="entry name" value="Response_reg"/>
    <property type="match status" value="1"/>
</dbReference>
<dbReference type="PANTHER" id="PTHR45566:SF1">
    <property type="entry name" value="HTH-TYPE TRANSCRIPTIONAL REGULATOR YHJB-RELATED"/>
    <property type="match status" value="1"/>
</dbReference>
<gene>
    <name evidence="6" type="ORF">Q5H94_03155</name>
</gene>
<dbReference type="InterPro" id="IPR051015">
    <property type="entry name" value="EvgA-like"/>
</dbReference>
<keyword evidence="7" id="KW-1185">Reference proteome</keyword>
<dbReference type="InterPro" id="IPR000792">
    <property type="entry name" value="Tscrpt_reg_LuxR_C"/>
</dbReference>
<keyword evidence="2" id="KW-0238">DNA-binding</keyword>
<comment type="caution">
    <text evidence="6">The sequence shown here is derived from an EMBL/GenBank/DDBJ whole genome shotgun (WGS) entry which is preliminary data.</text>
</comment>
<evidence type="ECO:0000256" key="1">
    <source>
        <dbReference type="ARBA" id="ARBA00022553"/>
    </source>
</evidence>
<dbReference type="InterPro" id="IPR016032">
    <property type="entry name" value="Sig_transdc_resp-reg_C-effctor"/>
</dbReference>
<keyword evidence="1 3" id="KW-0597">Phosphoprotein</keyword>
<dbReference type="InterPro" id="IPR001789">
    <property type="entry name" value="Sig_transdc_resp-reg_receiver"/>
</dbReference>
<dbReference type="EMBL" id="JAUQSZ010000002">
    <property type="protein sequence ID" value="MDO7841311.1"/>
    <property type="molecule type" value="Genomic_DNA"/>
</dbReference>
<feature type="domain" description="HTH luxR-type" evidence="4">
    <location>
        <begin position="142"/>
        <end position="207"/>
    </location>
</feature>
<dbReference type="Gene3D" id="3.40.50.2300">
    <property type="match status" value="1"/>
</dbReference>
<accession>A0ABT8ZX04</accession>
<dbReference type="CDD" id="cd17535">
    <property type="entry name" value="REC_NarL-like"/>
    <property type="match status" value="1"/>
</dbReference>
<dbReference type="Gene3D" id="1.10.10.10">
    <property type="entry name" value="Winged helix-like DNA-binding domain superfamily/Winged helix DNA-binding domain"/>
    <property type="match status" value="1"/>
</dbReference>
<protein>
    <submittedName>
        <fullName evidence="6">Response regulator transcription factor</fullName>
    </submittedName>
</protein>
<dbReference type="PRINTS" id="PR00038">
    <property type="entry name" value="HTHLUXR"/>
</dbReference>
<dbReference type="PROSITE" id="PS00622">
    <property type="entry name" value="HTH_LUXR_1"/>
    <property type="match status" value="1"/>
</dbReference>
<evidence type="ECO:0000259" key="4">
    <source>
        <dbReference type="PROSITE" id="PS50043"/>
    </source>
</evidence>
<dbReference type="InterPro" id="IPR036388">
    <property type="entry name" value="WH-like_DNA-bd_sf"/>
</dbReference>
<dbReference type="InterPro" id="IPR011006">
    <property type="entry name" value="CheY-like_superfamily"/>
</dbReference>
<reference evidence="6" key="1">
    <citation type="submission" date="2023-07" db="EMBL/GenBank/DDBJ databases">
        <authorList>
            <person name="Kim M.K."/>
        </authorList>
    </citation>
    <scope>NUCLEOTIDE SEQUENCE</scope>
    <source>
        <strain evidence="6">CA1-15</strain>
    </source>
</reference>
<dbReference type="SMART" id="SM00448">
    <property type="entry name" value="REC"/>
    <property type="match status" value="1"/>
</dbReference>
<dbReference type="Pfam" id="PF00196">
    <property type="entry name" value="GerE"/>
    <property type="match status" value="1"/>
</dbReference>
<evidence type="ECO:0000256" key="3">
    <source>
        <dbReference type="PROSITE-ProRule" id="PRU00169"/>
    </source>
</evidence>
<dbReference type="RefSeq" id="WP_304559780.1">
    <property type="nucleotide sequence ID" value="NZ_JAUQSZ010000002.1"/>
</dbReference>